<sequence>MTVCHAVHPYEPCLEETFPRSPRLQPLYPTPTPQHPQHGNCCQHNQTRGKVEGTHGKPRDQRPRLVRILLFLGCWNRVELEGGSEGKGIVPSEDAHQSEYIAETDKRRAFISGFDGSAGCVVVTLTDAALFTDGRYFLQASQQLDSNWTLMKQGLPDVPTWQEYVVKALPSGSRVGIDSTLITVADACTLTDSLSAVGSVLAPIEKNLVDIVWGDEKPAPPKNPVVVHPLKYAGKSHLEKLASLREELARRNAHGVIVSALDEIAWLFNLRGSDVECNPVFFAYAVVTNNKATLYVDDVKLTDEVHKHLGPEVVLKPYRQIFEDLNIINEGLREAKQKLLINPKTSLALQDAAGKVCIHSEKNLHGGGLVHISHRLCIRHDLILLFSSDQENVEEVRSFITDSKAIKNEVELEGMRQSHLRDAVALYHYFAWLEAQLNSGAVLDEVDAANYLAGLRAQQADFIGLSFDTISSTGPNGAIIHYSPHKPTAKTIDPKLIYLCDSGGQYKDGTTDVTRTYHFGEPTAHEKRCFTRVLQGHIAIDAATFPKGTSGYLLDPFARAALWKDGLDFRHGTGHGVGAFLNVHEGPHGIGTRVSFNQTPLQAGMTVTDEPGYYEDGNFGIRIENVLLVKDVQLRNNFGDRGYLGFEHVTLVPIGLNLIDVHLLSREEREWVNTYHAECLSKVGPLLEEGSLALEWLRRETQPIEN</sequence>
<keyword evidence="5" id="KW-0464">Manganese</keyword>
<dbReference type="EMBL" id="RBNI01003699">
    <property type="protein sequence ID" value="RUP48114.1"/>
    <property type="molecule type" value="Genomic_DNA"/>
</dbReference>
<dbReference type="InterPro" id="IPR050422">
    <property type="entry name" value="X-Pro_aminopeptidase_P"/>
</dbReference>
<evidence type="ECO:0000256" key="4">
    <source>
        <dbReference type="ARBA" id="ARBA00022801"/>
    </source>
</evidence>
<comment type="cofactor">
    <cofactor evidence="1">
        <name>Mn(2+)</name>
        <dbReference type="ChEBI" id="CHEBI:29035"/>
    </cofactor>
</comment>
<dbReference type="Pfam" id="PF00557">
    <property type="entry name" value="Peptidase_M24"/>
    <property type="match status" value="1"/>
</dbReference>
<evidence type="ECO:0000313" key="11">
    <source>
        <dbReference type="Proteomes" id="UP000268093"/>
    </source>
</evidence>
<dbReference type="OrthoDB" id="9995434at2759"/>
<dbReference type="Gene3D" id="3.90.230.10">
    <property type="entry name" value="Creatinase/methionine aminopeptidase superfamily"/>
    <property type="match status" value="1"/>
</dbReference>
<dbReference type="Pfam" id="PF16188">
    <property type="entry name" value="Peptidase_M24_C"/>
    <property type="match status" value="1"/>
</dbReference>
<evidence type="ECO:0000256" key="1">
    <source>
        <dbReference type="ARBA" id="ARBA00001936"/>
    </source>
</evidence>
<dbReference type="Pfam" id="PF01321">
    <property type="entry name" value="Creatinase_N"/>
    <property type="match status" value="1"/>
</dbReference>
<dbReference type="PANTHER" id="PTHR43763">
    <property type="entry name" value="XAA-PRO AMINOPEPTIDASE 1"/>
    <property type="match status" value="1"/>
</dbReference>
<comment type="similarity">
    <text evidence="2">Belongs to the peptidase M24B family.</text>
</comment>
<dbReference type="GO" id="GO:0005737">
    <property type="term" value="C:cytoplasm"/>
    <property type="evidence" value="ECO:0007669"/>
    <property type="project" value="UniProtKB-ARBA"/>
</dbReference>
<evidence type="ECO:0000256" key="5">
    <source>
        <dbReference type="ARBA" id="ARBA00023211"/>
    </source>
</evidence>
<dbReference type="Gene3D" id="3.40.350.10">
    <property type="entry name" value="Creatinase/prolidase N-terminal domain"/>
    <property type="match status" value="2"/>
</dbReference>
<feature type="compositionally biased region" description="Basic and acidic residues" evidence="6">
    <location>
        <begin position="49"/>
        <end position="59"/>
    </location>
</feature>
<evidence type="ECO:0000256" key="3">
    <source>
        <dbReference type="ARBA" id="ARBA00022723"/>
    </source>
</evidence>
<reference evidence="10 11" key="1">
    <citation type="journal article" date="2018" name="New Phytol.">
        <title>Phylogenomics of Endogonaceae and evolution of mycorrhizas within Mucoromycota.</title>
        <authorList>
            <person name="Chang Y."/>
            <person name="Desiro A."/>
            <person name="Na H."/>
            <person name="Sandor L."/>
            <person name="Lipzen A."/>
            <person name="Clum A."/>
            <person name="Barry K."/>
            <person name="Grigoriev I.V."/>
            <person name="Martin F.M."/>
            <person name="Stajich J.E."/>
            <person name="Smith M.E."/>
            <person name="Bonito G."/>
            <person name="Spatafora J.W."/>
        </authorList>
    </citation>
    <scope>NUCLEOTIDE SEQUENCE [LARGE SCALE GENOMIC DNA]</scope>
    <source>
        <strain evidence="10 11">GMNB39</strain>
    </source>
</reference>
<accession>A0A433DBA7</accession>
<dbReference type="InterPro" id="IPR000587">
    <property type="entry name" value="Creatinase_N"/>
</dbReference>
<feature type="compositionally biased region" description="Polar residues" evidence="6">
    <location>
        <begin position="35"/>
        <end position="48"/>
    </location>
</feature>
<dbReference type="InterPro" id="IPR029149">
    <property type="entry name" value="Creatin/AminoP/Spt16_N"/>
</dbReference>
<dbReference type="GO" id="GO:0046872">
    <property type="term" value="F:metal ion binding"/>
    <property type="evidence" value="ECO:0007669"/>
    <property type="project" value="UniProtKB-KW"/>
</dbReference>
<evidence type="ECO:0000259" key="9">
    <source>
        <dbReference type="Pfam" id="PF16188"/>
    </source>
</evidence>
<dbReference type="SUPFAM" id="SSF53092">
    <property type="entry name" value="Creatinase/prolidase N-terminal domain"/>
    <property type="match status" value="1"/>
</dbReference>
<feature type="domain" description="Peptidase M24 C-terminal" evidence="9">
    <location>
        <begin position="642"/>
        <end position="704"/>
    </location>
</feature>
<dbReference type="FunFam" id="3.40.350.10:FF:000003">
    <property type="entry name" value="Xaa-pro aminopeptidase P"/>
    <property type="match status" value="1"/>
</dbReference>
<dbReference type="SUPFAM" id="SSF55920">
    <property type="entry name" value="Creatinase/aminopeptidase"/>
    <property type="match status" value="1"/>
</dbReference>
<dbReference type="InterPro" id="IPR000994">
    <property type="entry name" value="Pept_M24"/>
</dbReference>
<keyword evidence="4" id="KW-0378">Hydrolase</keyword>
<protein>
    <submittedName>
        <fullName evidence="10">Peptidase M24, structural domain-containing protein</fullName>
    </submittedName>
</protein>
<feature type="domain" description="Peptidase M24" evidence="7">
    <location>
        <begin position="413"/>
        <end position="630"/>
    </location>
</feature>
<keyword evidence="3" id="KW-0479">Metal-binding</keyword>
<dbReference type="Pfam" id="PF16189">
    <property type="entry name" value="Creatinase_N_2"/>
    <property type="match status" value="1"/>
</dbReference>
<evidence type="ECO:0000259" key="7">
    <source>
        <dbReference type="Pfam" id="PF00557"/>
    </source>
</evidence>
<comment type="caution">
    <text evidence="10">The sequence shown here is derived from an EMBL/GenBank/DDBJ whole genome shotgun (WGS) entry which is preliminary data.</text>
</comment>
<dbReference type="InterPro" id="IPR036005">
    <property type="entry name" value="Creatinase/aminopeptidase-like"/>
</dbReference>
<dbReference type="PANTHER" id="PTHR43763:SF6">
    <property type="entry name" value="XAA-PRO AMINOPEPTIDASE 1"/>
    <property type="match status" value="1"/>
</dbReference>
<evidence type="ECO:0000256" key="6">
    <source>
        <dbReference type="SAM" id="MobiDB-lite"/>
    </source>
</evidence>
<evidence type="ECO:0000256" key="2">
    <source>
        <dbReference type="ARBA" id="ARBA00008766"/>
    </source>
</evidence>
<organism evidence="10 11">
    <name type="scientific">Jimgerdemannia flammicorona</name>
    <dbReference type="NCBI Taxonomy" id="994334"/>
    <lineage>
        <taxon>Eukaryota</taxon>
        <taxon>Fungi</taxon>
        <taxon>Fungi incertae sedis</taxon>
        <taxon>Mucoromycota</taxon>
        <taxon>Mucoromycotina</taxon>
        <taxon>Endogonomycetes</taxon>
        <taxon>Endogonales</taxon>
        <taxon>Endogonaceae</taxon>
        <taxon>Jimgerdemannia</taxon>
    </lineage>
</organism>
<feature type="region of interest" description="Disordered" evidence="6">
    <location>
        <begin position="31"/>
        <end position="59"/>
    </location>
</feature>
<dbReference type="CDD" id="cd01085">
    <property type="entry name" value="APP"/>
    <property type="match status" value="1"/>
</dbReference>
<dbReference type="InterPro" id="IPR033740">
    <property type="entry name" value="Pept_M24B"/>
</dbReference>
<evidence type="ECO:0000259" key="8">
    <source>
        <dbReference type="Pfam" id="PF01321"/>
    </source>
</evidence>
<dbReference type="GO" id="GO:0070006">
    <property type="term" value="F:metalloaminopeptidase activity"/>
    <property type="evidence" value="ECO:0007669"/>
    <property type="project" value="InterPro"/>
</dbReference>
<name>A0A433DBA7_9FUNG</name>
<dbReference type="InterPro" id="IPR032416">
    <property type="entry name" value="Peptidase_M24_C"/>
</dbReference>
<proteinExistence type="inferred from homology"/>
<dbReference type="FunFam" id="3.90.230.10:FF:000007">
    <property type="entry name" value="Xaa-Pro aminopeptidase P"/>
    <property type="match status" value="1"/>
</dbReference>
<gene>
    <name evidence="10" type="ORF">BC936DRAFT_144942</name>
</gene>
<keyword evidence="11" id="KW-1185">Reference proteome</keyword>
<evidence type="ECO:0000313" key="10">
    <source>
        <dbReference type="EMBL" id="RUP48114.1"/>
    </source>
</evidence>
<dbReference type="AlphaFoldDB" id="A0A433DBA7"/>
<feature type="domain" description="Creatinase N-terminal" evidence="8">
    <location>
        <begin position="105"/>
        <end position="195"/>
    </location>
</feature>
<dbReference type="Proteomes" id="UP000268093">
    <property type="component" value="Unassembled WGS sequence"/>
</dbReference>